<reference evidence="1 2" key="1">
    <citation type="submission" date="2020-05" db="EMBL/GenBank/DDBJ databases">
        <authorList>
            <person name="Campoy J."/>
            <person name="Schneeberger K."/>
            <person name="Spophaly S."/>
        </authorList>
    </citation>
    <scope>NUCLEOTIDE SEQUENCE [LARGE SCALE GENOMIC DNA]</scope>
    <source>
        <strain evidence="1">PruArmRojPasFocal</strain>
    </source>
</reference>
<organism evidence="1 2">
    <name type="scientific">Prunus armeniaca</name>
    <name type="common">Apricot</name>
    <name type="synonym">Armeniaca vulgaris</name>
    <dbReference type="NCBI Taxonomy" id="36596"/>
    <lineage>
        <taxon>Eukaryota</taxon>
        <taxon>Viridiplantae</taxon>
        <taxon>Streptophyta</taxon>
        <taxon>Embryophyta</taxon>
        <taxon>Tracheophyta</taxon>
        <taxon>Spermatophyta</taxon>
        <taxon>Magnoliopsida</taxon>
        <taxon>eudicotyledons</taxon>
        <taxon>Gunneridae</taxon>
        <taxon>Pentapetalae</taxon>
        <taxon>rosids</taxon>
        <taxon>fabids</taxon>
        <taxon>Rosales</taxon>
        <taxon>Rosaceae</taxon>
        <taxon>Amygdaloideae</taxon>
        <taxon>Amygdaleae</taxon>
        <taxon>Prunus</taxon>
    </lineage>
</organism>
<dbReference type="AlphaFoldDB" id="A0A6J5UAT8"/>
<dbReference type="EMBL" id="CAEKDK010000003">
    <property type="protein sequence ID" value="CAB4272737.1"/>
    <property type="molecule type" value="Genomic_DNA"/>
</dbReference>
<sequence>MIYTFRFSILGENCDGYDAHVLLQLEAQLSGEAKHRLETEYKNIIENEKPNILIELHEHKSSLLPQGAYLPTLMMHTFFSWRHSLVGKQSID</sequence>
<name>A0A6J5UAT8_PRUAR</name>
<protein>
    <submittedName>
        <fullName evidence="1">Uncharacterized protein</fullName>
    </submittedName>
</protein>
<gene>
    <name evidence="1" type="ORF">CURHAP_LOCUS19518</name>
</gene>
<proteinExistence type="predicted"/>
<evidence type="ECO:0000313" key="2">
    <source>
        <dbReference type="Proteomes" id="UP000507222"/>
    </source>
</evidence>
<accession>A0A6J5UAT8</accession>
<evidence type="ECO:0000313" key="1">
    <source>
        <dbReference type="EMBL" id="CAB4272737.1"/>
    </source>
</evidence>
<dbReference type="Proteomes" id="UP000507222">
    <property type="component" value="Unassembled WGS sequence"/>
</dbReference>